<keyword evidence="2" id="KW-1185">Reference proteome</keyword>
<evidence type="ECO:0000313" key="1">
    <source>
        <dbReference type="EMBL" id="TSA86956.1"/>
    </source>
</evidence>
<dbReference type="Proteomes" id="UP000319322">
    <property type="component" value="Unassembled WGS sequence"/>
</dbReference>
<gene>
    <name evidence="1" type="ORF">FNE76_00350</name>
</gene>
<dbReference type="EMBL" id="VKGC01000001">
    <property type="protein sequence ID" value="TSA86956.1"/>
    <property type="molecule type" value="Genomic_DNA"/>
</dbReference>
<dbReference type="AlphaFoldDB" id="A0A553V3C4"/>
<evidence type="ECO:0000313" key="2">
    <source>
        <dbReference type="Proteomes" id="UP000319322"/>
    </source>
</evidence>
<proteinExistence type="predicted"/>
<dbReference type="OrthoDB" id="5325709at2"/>
<organism evidence="1 2">
    <name type="scientific">Helicobacter mehlei</name>
    <dbReference type="NCBI Taxonomy" id="2316080"/>
    <lineage>
        <taxon>Bacteria</taxon>
        <taxon>Pseudomonadati</taxon>
        <taxon>Campylobacterota</taxon>
        <taxon>Epsilonproteobacteria</taxon>
        <taxon>Campylobacterales</taxon>
        <taxon>Helicobacteraceae</taxon>
        <taxon>Helicobacter</taxon>
    </lineage>
</organism>
<reference evidence="1" key="2">
    <citation type="submission" date="2019-07" db="EMBL/GenBank/DDBJ databases">
        <authorList>
            <person name="Papic B."/>
        </authorList>
    </citation>
    <scope>NUCLEOTIDE SEQUENCE [LARGE SCALE GENOMIC DNA]</scope>
    <source>
        <strain evidence="1">L8b</strain>
    </source>
</reference>
<protein>
    <recommendedName>
        <fullName evidence="3">LRAT domain-containing protein</fullName>
    </recommendedName>
</protein>
<name>A0A553V3C4_9HELI</name>
<reference evidence="1" key="1">
    <citation type="submission" date="2019-07" db="EMBL/GenBank/DDBJ databases">
        <title>Helicobacter labacensis sp. nov., Helicobacter mehlei sp. nov. and Helicobacter vulpis sp. nov., isolated from gastric mucosa of red fox (Vulpis vulpis).</title>
        <authorList>
            <person name="Kusar D."/>
            <person name="Gruntar I."/>
            <person name="Pate M."/>
            <person name="Zajc U."/>
            <person name="Ocepek M."/>
        </authorList>
    </citation>
    <scope>NUCLEOTIDE SEQUENCE [LARGE SCALE GENOMIC DNA]</scope>
    <source>
        <strain evidence="1">L8b</strain>
    </source>
</reference>
<sequence length="164" mass="18369">MAKITSLEGYAKPGSVLYCDIRFWVAHSGIYLGDNLIAEVTDKDGKAYIRYAHPRHFLTRLEDERAGKLKEGGKIYIACGKDGNSLGLEKVAQRARTAVESAGSRARGKEYAWIAIDNSELNCHKFSVGCLLGNFKNECWDFSCLENKIRGTYGEFKWLHVEIG</sequence>
<comment type="caution">
    <text evidence="1">The sequence shown here is derived from an EMBL/GenBank/DDBJ whole genome shotgun (WGS) entry which is preliminary data.</text>
</comment>
<evidence type="ECO:0008006" key="3">
    <source>
        <dbReference type="Google" id="ProtNLM"/>
    </source>
</evidence>
<accession>A0A553V3C4</accession>
<dbReference type="RefSeq" id="WP_120948203.1">
    <property type="nucleotide sequence ID" value="NZ_QXQP01000003.1"/>
</dbReference>